<dbReference type="Proteomes" id="UP001187415">
    <property type="component" value="Unassembled WGS sequence"/>
</dbReference>
<keyword evidence="2" id="KW-1185">Reference proteome</keyword>
<dbReference type="EMBL" id="JAUPFM010000014">
    <property type="protein sequence ID" value="KAK2830588.1"/>
    <property type="molecule type" value="Genomic_DNA"/>
</dbReference>
<proteinExistence type="predicted"/>
<evidence type="ECO:0000313" key="1">
    <source>
        <dbReference type="EMBL" id="KAK2830588.1"/>
    </source>
</evidence>
<gene>
    <name evidence="1" type="ORF">Q5P01_018519</name>
</gene>
<name>A0AA88SE68_CHASR</name>
<accession>A0AA88SE68</accession>
<organism evidence="1 2">
    <name type="scientific">Channa striata</name>
    <name type="common">Snakehead murrel</name>
    <name type="synonym">Ophicephalus striatus</name>
    <dbReference type="NCBI Taxonomy" id="64152"/>
    <lineage>
        <taxon>Eukaryota</taxon>
        <taxon>Metazoa</taxon>
        <taxon>Chordata</taxon>
        <taxon>Craniata</taxon>
        <taxon>Vertebrata</taxon>
        <taxon>Euteleostomi</taxon>
        <taxon>Actinopterygii</taxon>
        <taxon>Neopterygii</taxon>
        <taxon>Teleostei</taxon>
        <taxon>Neoteleostei</taxon>
        <taxon>Acanthomorphata</taxon>
        <taxon>Anabantaria</taxon>
        <taxon>Anabantiformes</taxon>
        <taxon>Channoidei</taxon>
        <taxon>Channidae</taxon>
        <taxon>Channa</taxon>
    </lineage>
</organism>
<protein>
    <submittedName>
        <fullName evidence="1">Uncharacterized protein</fullName>
    </submittedName>
</protein>
<evidence type="ECO:0000313" key="2">
    <source>
        <dbReference type="Proteomes" id="UP001187415"/>
    </source>
</evidence>
<sequence length="103" mass="11669">MSSERSHCSPNYPVLFTCKPGSAGVSLVIRVRHVANAVVPVYALWPREGIIGQCHRDAHVSYNERKRTDEMLPPVKDRFQSHQPSFLVSVHREENPLLHSKSP</sequence>
<dbReference type="AlphaFoldDB" id="A0AA88SE68"/>
<comment type="caution">
    <text evidence="1">The sequence shown here is derived from an EMBL/GenBank/DDBJ whole genome shotgun (WGS) entry which is preliminary data.</text>
</comment>
<reference evidence="1" key="1">
    <citation type="submission" date="2023-07" db="EMBL/GenBank/DDBJ databases">
        <title>Chromosome-level Genome Assembly of Striped Snakehead (Channa striata).</title>
        <authorList>
            <person name="Liu H."/>
        </authorList>
    </citation>
    <scope>NUCLEOTIDE SEQUENCE</scope>
    <source>
        <strain evidence="1">Gz</strain>
        <tissue evidence="1">Muscle</tissue>
    </source>
</reference>